<reference evidence="2 3" key="1">
    <citation type="submission" date="2016-01" db="EMBL/GenBank/DDBJ databases">
        <title>Complete genome sequence of strain Lentibacillus amyloliquefaciens LAM0015T isolated from saline sediment.</title>
        <authorList>
            <person name="Wang J.-L."/>
            <person name="He M.-X."/>
        </authorList>
    </citation>
    <scope>NUCLEOTIDE SEQUENCE [LARGE SCALE GENOMIC DNA]</scope>
    <source>
        <strain evidence="2 3">LAM0015</strain>
    </source>
</reference>
<gene>
    <name evidence="2" type="ORF">AOX59_04355</name>
</gene>
<dbReference type="KEGG" id="lao:AOX59_04355"/>
<dbReference type="GO" id="GO:0051131">
    <property type="term" value="P:chaperone-mediated protein complex assembly"/>
    <property type="evidence" value="ECO:0007669"/>
    <property type="project" value="InterPro"/>
</dbReference>
<organism evidence="2 3">
    <name type="scientific">Lentibacillus amyloliquefaciens</name>
    <dbReference type="NCBI Taxonomy" id="1472767"/>
    <lineage>
        <taxon>Bacteria</taxon>
        <taxon>Bacillati</taxon>
        <taxon>Bacillota</taxon>
        <taxon>Bacilli</taxon>
        <taxon>Bacillales</taxon>
        <taxon>Bacillaceae</taxon>
        <taxon>Lentibacillus</taxon>
    </lineage>
</organism>
<dbReference type="NCBIfam" id="TIGR00684">
    <property type="entry name" value="narJ"/>
    <property type="match status" value="1"/>
</dbReference>
<dbReference type="GO" id="GO:0051082">
    <property type="term" value="F:unfolded protein binding"/>
    <property type="evidence" value="ECO:0007669"/>
    <property type="project" value="InterPro"/>
</dbReference>
<keyword evidence="1" id="KW-0534">Nitrate assimilation</keyword>
<dbReference type="Proteomes" id="UP000050331">
    <property type="component" value="Chromosome"/>
</dbReference>
<evidence type="ECO:0000313" key="2">
    <source>
        <dbReference type="EMBL" id="ALX47900.1"/>
    </source>
</evidence>
<dbReference type="RefSeq" id="WP_068442348.1">
    <property type="nucleotide sequence ID" value="NZ_CP013862.1"/>
</dbReference>
<dbReference type="SUPFAM" id="SSF89155">
    <property type="entry name" value="TorD-like"/>
    <property type="match status" value="1"/>
</dbReference>
<dbReference type="STRING" id="1472767.AOX59_04355"/>
<dbReference type="PANTHER" id="PTHR43680">
    <property type="entry name" value="NITRATE REDUCTASE MOLYBDENUM COFACTOR ASSEMBLY CHAPERONE"/>
    <property type="match status" value="1"/>
</dbReference>
<name>A0A0U4E3P4_9BACI</name>
<sequence length="200" mass="23514">MESQERTLLMIGSRLLAYPEDNFRGELRDIKECIEEDIDMPHLRDRLKSIVSIFYLFSLEDLRKLYVSTFDLRAKNGLYLTAHELGDSSKRGAALIRLQNIISEAGYERVDDDLADYIPMLFEFLAVAPESDNNERLIRRLSVAVQRIKNNLPDENPYYNFMQLLIEKVFPQPTKQEIQRLEFEREEADLEELPYPIMYG</sequence>
<dbReference type="OrthoDB" id="5296272at2"/>
<protein>
    <submittedName>
        <fullName evidence="2">Nitrate reductase</fullName>
    </submittedName>
</protein>
<dbReference type="InterPro" id="IPR003765">
    <property type="entry name" value="NO3_reductase_chaperone_NarJ"/>
</dbReference>
<dbReference type="PANTHER" id="PTHR43680:SF2">
    <property type="entry name" value="NITRATE REDUCTASE MOLYBDENUM COFACTOR ASSEMBLY CHAPERONE NARJ"/>
    <property type="match status" value="1"/>
</dbReference>
<evidence type="ECO:0000313" key="3">
    <source>
        <dbReference type="Proteomes" id="UP000050331"/>
    </source>
</evidence>
<dbReference type="Pfam" id="PF02613">
    <property type="entry name" value="Nitrate_red_del"/>
    <property type="match status" value="1"/>
</dbReference>
<proteinExistence type="predicted"/>
<dbReference type="GO" id="GO:0016530">
    <property type="term" value="F:metallochaperone activity"/>
    <property type="evidence" value="ECO:0007669"/>
    <property type="project" value="TreeGrafter"/>
</dbReference>
<dbReference type="GO" id="GO:0042128">
    <property type="term" value="P:nitrate assimilation"/>
    <property type="evidence" value="ECO:0007669"/>
    <property type="project" value="UniProtKB-KW"/>
</dbReference>
<accession>A0A0U4E3P4</accession>
<keyword evidence="3" id="KW-1185">Reference proteome</keyword>
<dbReference type="InterPro" id="IPR020945">
    <property type="entry name" value="DMSO/NO3_reduct_chaperone"/>
</dbReference>
<dbReference type="AlphaFoldDB" id="A0A0U4E3P4"/>
<dbReference type="EMBL" id="CP013862">
    <property type="protein sequence ID" value="ALX47900.1"/>
    <property type="molecule type" value="Genomic_DNA"/>
</dbReference>
<evidence type="ECO:0000256" key="1">
    <source>
        <dbReference type="ARBA" id="ARBA00023063"/>
    </source>
</evidence>
<dbReference type="InterPro" id="IPR036411">
    <property type="entry name" value="TorD-like_sf"/>
</dbReference>